<keyword evidence="4 6" id="KW-1133">Transmembrane helix</keyword>
<dbReference type="Proteomes" id="UP000606900">
    <property type="component" value="Unassembled WGS sequence"/>
</dbReference>
<evidence type="ECO:0000313" key="8">
    <source>
        <dbReference type="EMBL" id="MBF4476056.1"/>
    </source>
</evidence>
<feature type="transmembrane region" description="Helical" evidence="6">
    <location>
        <begin position="12"/>
        <end position="33"/>
    </location>
</feature>
<dbReference type="GO" id="GO:0010043">
    <property type="term" value="P:response to zinc ion"/>
    <property type="evidence" value="ECO:0007669"/>
    <property type="project" value="TreeGrafter"/>
</dbReference>
<dbReference type="SUPFAM" id="SSF81345">
    <property type="entry name" value="ABC transporter involved in vitamin B12 uptake, BtuC"/>
    <property type="match status" value="1"/>
</dbReference>
<sequence length="268" mass="28670">MTGILEYTFMQNAFLAAILVSVACGVVGTYVVVKRIVFISGGISHAAFGGIGLGYFLGVNPILSAIPFSLASALIMGVTSKKVKISEDTAIGILWSLGMAIGIIFINLTQGYVPDLMSYLFGSILTVPFSDLLIMLVLDIIIIITVILFQNEFQGISFDEEFSQVMGMPTTAIYLLLLSLVALSVVVMIKVVGIILVIALLTIPAAIAKQYTYHMGRMMVLAVILGMILTTGGLYLSYLFNLASGATIVLVLGLGFLISVIIQRLIKD</sequence>
<evidence type="ECO:0000256" key="3">
    <source>
        <dbReference type="ARBA" id="ARBA00022692"/>
    </source>
</evidence>
<organism evidence="7">
    <name type="scientific">Methanobacterium formicicum</name>
    <dbReference type="NCBI Taxonomy" id="2162"/>
    <lineage>
        <taxon>Archaea</taxon>
        <taxon>Methanobacteriati</taxon>
        <taxon>Methanobacteriota</taxon>
        <taxon>Methanomada group</taxon>
        <taxon>Methanobacteria</taxon>
        <taxon>Methanobacteriales</taxon>
        <taxon>Methanobacteriaceae</taxon>
        <taxon>Methanobacterium</taxon>
    </lineage>
</organism>
<dbReference type="KEGG" id="mfi:DSM1535_1719"/>
<dbReference type="PANTHER" id="PTHR30477:SF18">
    <property type="entry name" value="METAL TRANSPORT SYSTEM MEMBRANE PROTEIN CT_417-RELATED"/>
    <property type="match status" value="1"/>
</dbReference>
<feature type="transmembrane region" description="Helical" evidence="6">
    <location>
        <begin position="90"/>
        <end position="112"/>
    </location>
</feature>
<dbReference type="AlphaFoldDB" id="A0A090I4D3"/>
<proteinExistence type="inferred from homology"/>
<evidence type="ECO:0000256" key="1">
    <source>
        <dbReference type="ARBA" id="ARBA00004141"/>
    </source>
</evidence>
<evidence type="ECO:0000256" key="4">
    <source>
        <dbReference type="ARBA" id="ARBA00022989"/>
    </source>
</evidence>
<dbReference type="PANTHER" id="PTHR30477">
    <property type="entry name" value="ABC-TRANSPORTER METAL-BINDING PROTEIN"/>
    <property type="match status" value="1"/>
</dbReference>
<dbReference type="InterPro" id="IPR037294">
    <property type="entry name" value="ABC_BtuC-like"/>
</dbReference>
<dbReference type="InterPro" id="IPR001626">
    <property type="entry name" value="ABC_TroCD"/>
</dbReference>
<dbReference type="EMBL" id="JADIIL010000038">
    <property type="protein sequence ID" value="MBF4476056.1"/>
    <property type="molecule type" value="Genomic_DNA"/>
</dbReference>
<keyword evidence="5 6" id="KW-0472">Membrane</keyword>
<dbReference type="EMBL" id="LN515531">
    <property type="protein sequence ID" value="CEA14044.1"/>
    <property type="molecule type" value="Genomic_DNA"/>
</dbReference>
<reference evidence="8" key="2">
    <citation type="submission" date="2020-10" db="EMBL/GenBank/DDBJ databases">
        <title>Dehalococcoides mccartyi of a TCE/Cr reducing biochatode.</title>
        <authorList>
            <person name="Matturro B."/>
        </authorList>
    </citation>
    <scope>NUCLEOTIDE SEQUENCE</scope>
    <source>
        <strain evidence="8">Bin2</strain>
    </source>
</reference>
<feature type="transmembrane region" description="Helical" evidence="6">
    <location>
        <begin position="246"/>
        <end position="266"/>
    </location>
</feature>
<accession>A0A090I4D3</accession>
<comment type="similarity">
    <text evidence="2">Belongs to the ABC-3 integral membrane protein family.</text>
</comment>
<keyword evidence="3 6" id="KW-0812">Transmembrane</keyword>
<dbReference type="GO" id="GO:0055085">
    <property type="term" value="P:transmembrane transport"/>
    <property type="evidence" value="ECO:0007669"/>
    <property type="project" value="InterPro"/>
</dbReference>
<feature type="transmembrane region" description="Helical" evidence="6">
    <location>
        <begin position="187"/>
        <end position="207"/>
    </location>
</feature>
<dbReference type="CDD" id="cd06550">
    <property type="entry name" value="TM_ABC_iron-siderophores_like"/>
    <property type="match status" value="1"/>
</dbReference>
<dbReference type="Pfam" id="PF00950">
    <property type="entry name" value="ABC-3"/>
    <property type="match status" value="1"/>
</dbReference>
<reference evidence="7" key="1">
    <citation type="submission" date="2014-08" db="EMBL/GenBank/DDBJ databases">
        <authorList>
            <person name="Wibberg D."/>
        </authorList>
    </citation>
    <scope>NUCLEOTIDE SEQUENCE</scope>
</reference>
<dbReference type="Gene3D" id="1.10.3470.10">
    <property type="entry name" value="ABC transporter involved in vitamin B12 uptake, BtuC"/>
    <property type="match status" value="1"/>
</dbReference>
<comment type="subcellular location">
    <subcellularLocation>
        <location evidence="1">Membrane</location>
        <topology evidence="1">Multi-pass membrane protein</topology>
    </subcellularLocation>
</comment>
<feature type="transmembrane region" description="Helical" evidence="6">
    <location>
        <begin position="53"/>
        <end position="78"/>
    </location>
</feature>
<evidence type="ECO:0000313" key="7">
    <source>
        <dbReference type="EMBL" id="CEA14044.1"/>
    </source>
</evidence>
<evidence type="ECO:0000256" key="5">
    <source>
        <dbReference type="ARBA" id="ARBA00023136"/>
    </source>
</evidence>
<evidence type="ECO:0000256" key="6">
    <source>
        <dbReference type="SAM" id="Phobius"/>
    </source>
</evidence>
<feature type="transmembrane region" description="Helical" evidence="6">
    <location>
        <begin position="219"/>
        <end position="240"/>
    </location>
</feature>
<gene>
    <name evidence="7" type="ORF">DSM1535_1719</name>
    <name evidence="8" type="ORF">ISP06_11395</name>
</gene>
<dbReference type="PATRIC" id="fig|2162.9.peg.1765"/>
<name>A0A090I4D3_METFO</name>
<dbReference type="GO" id="GO:0043190">
    <property type="term" value="C:ATP-binding cassette (ABC) transporter complex"/>
    <property type="evidence" value="ECO:0007669"/>
    <property type="project" value="InterPro"/>
</dbReference>
<evidence type="ECO:0000256" key="2">
    <source>
        <dbReference type="ARBA" id="ARBA00008034"/>
    </source>
</evidence>
<protein>
    <submittedName>
        <fullName evidence="8">Metal ABC transporter permease</fullName>
    </submittedName>
    <submittedName>
        <fullName evidence="7">Putative membrane protein slr2045</fullName>
    </submittedName>
</protein>
<feature type="transmembrane region" description="Helical" evidence="6">
    <location>
        <begin position="132"/>
        <end position="150"/>
    </location>
</feature>
<dbReference type="RefSeq" id="WP_048073152.1">
    <property type="nucleotide sequence ID" value="NZ_CALCVY010000235.1"/>
</dbReference>